<keyword evidence="4 7" id="KW-0472">Membrane</keyword>
<proteinExistence type="inferred from homology"/>
<feature type="transmembrane region" description="Helical" evidence="7">
    <location>
        <begin position="224"/>
        <end position="246"/>
    </location>
</feature>
<keyword evidence="6 7" id="KW-0961">Cell wall biogenesis/degradation</keyword>
<dbReference type="RefSeq" id="WP_053923153.1">
    <property type="nucleotide sequence ID" value="NZ_LGKG01000057.1"/>
</dbReference>
<dbReference type="PANTHER" id="PTHR30518:SF2">
    <property type="entry name" value="ENDOLYTIC MUREIN TRANSGLYCOSYLASE"/>
    <property type="match status" value="1"/>
</dbReference>
<feature type="region of interest" description="Disordered" evidence="8">
    <location>
        <begin position="1"/>
        <end position="221"/>
    </location>
</feature>
<dbReference type="AlphaFoldDB" id="A0A0N0H278"/>
<evidence type="ECO:0000256" key="7">
    <source>
        <dbReference type="HAMAP-Rule" id="MF_02065"/>
    </source>
</evidence>
<dbReference type="PANTHER" id="PTHR30518">
    <property type="entry name" value="ENDOLYTIC MUREIN TRANSGLYCOSYLASE"/>
    <property type="match status" value="1"/>
</dbReference>
<dbReference type="InterPro" id="IPR003770">
    <property type="entry name" value="MLTG-like"/>
</dbReference>
<evidence type="ECO:0000256" key="3">
    <source>
        <dbReference type="ARBA" id="ARBA00022989"/>
    </source>
</evidence>
<feature type="compositionally biased region" description="Acidic residues" evidence="8">
    <location>
        <begin position="187"/>
        <end position="198"/>
    </location>
</feature>
<keyword evidence="5 7" id="KW-0456">Lyase</keyword>
<dbReference type="Gene3D" id="3.30.1490.480">
    <property type="entry name" value="Endolytic murein transglycosylase"/>
    <property type="match status" value="1"/>
</dbReference>
<evidence type="ECO:0000256" key="8">
    <source>
        <dbReference type="SAM" id="MobiDB-lite"/>
    </source>
</evidence>
<dbReference type="GO" id="GO:0008932">
    <property type="term" value="F:lytic endotransglycosylase activity"/>
    <property type="evidence" value="ECO:0007669"/>
    <property type="project" value="UniProtKB-UniRule"/>
</dbReference>
<dbReference type="EC" id="4.2.2.29" evidence="7"/>
<feature type="site" description="Important for catalytic activity" evidence="7">
    <location>
        <position position="453"/>
    </location>
</feature>
<comment type="caution">
    <text evidence="9">The sequence shown here is derived from an EMBL/GenBank/DDBJ whole genome shotgun (WGS) entry which is preliminary data.</text>
</comment>
<dbReference type="HAMAP" id="MF_02065">
    <property type="entry name" value="MltG"/>
    <property type="match status" value="1"/>
</dbReference>
<sequence>MTEYGRGYGSEPWHPEDPLYGDQGSYGGQAQQPQWDGRQSVPPQSVPQQYTGPQQQYQGGHDGWDAAGTGQLPYDPYDPYAQQAPADPYGGAGQDYYGHQDPYQQPQQHQPQQHQPQQYAQHQQVPHQQQYPPQQYEQYQQYDQYDQYEQPAAPHAEPPYEDTAGDDWRADPERPREPEPEHSFFADNDEDDEDYDDDPRDRGGRDRRGKRNGKSGKKNKRRSGTACLVVTLVFAGAVGAVGYFGYDFFMAHFGAAPDYEGEGSGDVQVEIPAGSSVAEMGQILAKKGVVKSDGAFTDAAVESGKDKVLQPGTYSLRKHMSGAAAVTLMSDPKSRNGLTIREGLRAGEVYKLIDKKLKLKTGTTKQVARSQVKNLGLPSWANDSAKIKDPLEGFLYPSTYSVGEGAKPSAVLKQMVARANQVYEKYKLPQSAQRLHLDSPMQLLTVASLTQAEGKYKHDFVKVARVVYNRLKPDNTETYGLLDFDSTFNYAKSQSTLDTGSVDDLRKFNDPYNTYKFKGLPPGPIGNPGEVALKSAINPAKGNWYYFVSINPETTLFAETNEEHEKNRRIYEKEREKAKQ</sequence>
<keyword evidence="1 7" id="KW-1003">Cell membrane</keyword>
<evidence type="ECO:0000256" key="4">
    <source>
        <dbReference type="ARBA" id="ARBA00023136"/>
    </source>
</evidence>
<evidence type="ECO:0000313" key="10">
    <source>
        <dbReference type="Proteomes" id="UP000037982"/>
    </source>
</evidence>
<feature type="compositionally biased region" description="Low complexity" evidence="8">
    <location>
        <begin position="94"/>
        <end position="151"/>
    </location>
</feature>
<comment type="similarity">
    <text evidence="7">Belongs to the transglycosylase MltG family.</text>
</comment>
<evidence type="ECO:0000313" key="9">
    <source>
        <dbReference type="EMBL" id="KPC65151.1"/>
    </source>
</evidence>
<comment type="function">
    <text evidence="7">Functions as a peptidoglycan terminase that cleaves nascent peptidoglycan strands endolytically to terminate their elongation.</text>
</comment>
<dbReference type="Proteomes" id="UP000037982">
    <property type="component" value="Unassembled WGS sequence"/>
</dbReference>
<dbReference type="PATRIC" id="fig|66876.3.peg.1944"/>
<dbReference type="NCBIfam" id="TIGR00247">
    <property type="entry name" value="endolytic transglycosylase MltG"/>
    <property type="match status" value="1"/>
</dbReference>
<dbReference type="GO" id="GO:0071555">
    <property type="term" value="P:cell wall organization"/>
    <property type="evidence" value="ECO:0007669"/>
    <property type="project" value="UniProtKB-KW"/>
</dbReference>
<dbReference type="Pfam" id="PF02618">
    <property type="entry name" value="YceG"/>
    <property type="match status" value="1"/>
</dbReference>
<dbReference type="GO" id="GO:0009252">
    <property type="term" value="P:peptidoglycan biosynthetic process"/>
    <property type="evidence" value="ECO:0007669"/>
    <property type="project" value="UniProtKB-UniRule"/>
</dbReference>
<evidence type="ECO:0000256" key="1">
    <source>
        <dbReference type="ARBA" id="ARBA00022475"/>
    </source>
</evidence>
<accession>A0A0N0H278</accession>
<keyword evidence="3 7" id="KW-1133">Transmembrane helix</keyword>
<gene>
    <name evidence="7" type="primary">mltG</name>
    <name evidence="9" type="ORF">ADL29_08935</name>
</gene>
<comment type="subcellular location">
    <subcellularLocation>
        <location evidence="7">Cell membrane</location>
        <topology evidence="7">Single-pass membrane protein</topology>
    </subcellularLocation>
</comment>
<dbReference type="EMBL" id="LGKG01000057">
    <property type="protein sequence ID" value="KPC65151.1"/>
    <property type="molecule type" value="Genomic_DNA"/>
</dbReference>
<organism evidence="9 10">
    <name type="scientific">Streptomyces chattanoogensis</name>
    <dbReference type="NCBI Taxonomy" id="66876"/>
    <lineage>
        <taxon>Bacteria</taxon>
        <taxon>Bacillati</taxon>
        <taxon>Actinomycetota</taxon>
        <taxon>Actinomycetes</taxon>
        <taxon>Kitasatosporales</taxon>
        <taxon>Streptomycetaceae</taxon>
        <taxon>Streptomyces</taxon>
    </lineage>
</organism>
<evidence type="ECO:0000256" key="6">
    <source>
        <dbReference type="ARBA" id="ARBA00023316"/>
    </source>
</evidence>
<comment type="catalytic activity">
    <reaction evidence="7">
        <text>a peptidoglycan chain = a peptidoglycan chain with N-acetyl-1,6-anhydromuramyl-[peptide] at the reducing end + a peptidoglycan chain with N-acetylglucosamine at the non-reducing end.</text>
        <dbReference type="EC" id="4.2.2.29"/>
    </reaction>
</comment>
<name>A0A0N0H278_9ACTN</name>
<keyword evidence="10" id="KW-1185">Reference proteome</keyword>
<evidence type="ECO:0000256" key="5">
    <source>
        <dbReference type="ARBA" id="ARBA00023239"/>
    </source>
</evidence>
<protein>
    <recommendedName>
        <fullName evidence="7">Endolytic murein transglycosylase</fullName>
        <ecNumber evidence="7">4.2.2.29</ecNumber>
    </recommendedName>
    <alternativeName>
        <fullName evidence="7">Peptidoglycan lytic transglycosylase</fullName>
    </alternativeName>
    <alternativeName>
        <fullName evidence="7">Peptidoglycan polymerization terminase</fullName>
    </alternativeName>
</protein>
<evidence type="ECO:0000256" key="2">
    <source>
        <dbReference type="ARBA" id="ARBA00022692"/>
    </source>
</evidence>
<dbReference type="GO" id="GO:0005886">
    <property type="term" value="C:plasma membrane"/>
    <property type="evidence" value="ECO:0007669"/>
    <property type="project" value="UniProtKB-SubCell"/>
</dbReference>
<feature type="compositionally biased region" description="Low complexity" evidence="8">
    <location>
        <begin position="39"/>
        <end position="59"/>
    </location>
</feature>
<feature type="compositionally biased region" description="Basic and acidic residues" evidence="8">
    <location>
        <begin position="166"/>
        <end position="184"/>
    </location>
</feature>
<reference evidence="10" key="1">
    <citation type="submission" date="2015-07" db="EMBL/GenBank/DDBJ databases">
        <authorList>
            <person name="Ju K.-S."/>
            <person name="Doroghazi J.R."/>
            <person name="Metcalf W.W."/>
        </authorList>
    </citation>
    <scope>NUCLEOTIDE SEQUENCE [LARGE SCALE GENOMIC DNA]</scope>
    <source>
        <strain evidence="10">NRRL ISP-5002</strain>
    </source>
</reference>
<keyword evidence="2 7" id="KW-0812">Transmembrane</keyword>
<feature type="compositionally biased region" description="Basic residues" evidence="8">
    <location>
        <begin position="207"/>
        <end position="221"/>
    </location>
</feature>